<reference evidence="3 4" key="1">
    <citation type="journal article" date="2022" name="G3 (Bethesda)">
        <title>Enemy or ally: a genomic approach to elucidate the lifestyle of Phyllosticta citrichinaensis.</title>
        <authorList>
            <person name="Buijs V.A."/>
            <person name="Groenewald J.Z."/>
            <person name="Haridas S."/>
            <person name="LaButti K.M."/>
            <person name="Lipzen A."/>
            <person name="Martin F.M."/>
            <person name="Barry K."/>
            <person name="Grigoriev I.V."/>
            <person name="Crous P.W."/>
            <person name="Seidl M.F."/>
        </authorList>
    </citation>
    <scope>NUCLEOTIDE SEQUENCE [LARGE SCALE GENOMIC DNA]</scope>
    <source>
        <strain evidence="3 4">CBS 129764</strain>
    </source>
</reference>
<dbReference type="Proteomes" id="UP001456524">
    <property type="component" value="Unassembled WGS sequence"/>
</dbReference>
<feature type="domain" description="BZIP" evidence="2">
    <location>
        <begin position="16"/>
        <end position="30"/>
    </location>
</feature>
<sequence>MAKRQADRTKEEQEHKREQNRKQQQASRKRKSEEKKAAERERNNRRYAYTAYLPPNSNELDSSDGLVFPSRNRQIDLLAYEEEMEALLANAFALMDVGHEGYTH</sequence>
<dbReference type="InterPro" id="IPR004827">
    <property type="entry name" value="bZIP"/>
</dbReference>
<gene>
    <name evidence="3" type="ORF">IWX90DRAFT_412290</name>
</gene>
<evidence type="ECO:0000313" key="4">
    <source>
        <dbReference type="Proteomes" id="UP001456524"/>
    </source>
</evidence>
<evidence type="ECO:0000256" key="1">
    <source>
        <dbReference type="SAM" id="MobiDB-lite"/>
    </source>
</evidence>
<organism evidence="3 4">
    <name type="scientific">Phyllosticta citrichinensis</name>
    <dbReference type="NCBI Taxonomy" id="1130410"/>
    <lineage>
        <taxon>Eukaryota</taxon>
        <taxon>Fungi</taxon>
        <taxon>Dikarya</taxon>
        <taxon>Ascomycota</taxon>
        <taxon>Pezizomycotina</taxon>
        <taxon>Dothideomycetes</taxon>
        <taxon>Dothideomycetes incertae sedis</taxon>
        <taxon>Botryosphaeriales</taxon>
        <taxon>Phyllostictaceae</taxon>
        <taxon>Phyllosticta</taxon>
    </lineage>
</organism>
<feature type="compositionally biased region" description="Basic and acidic residues" evidence="1">
    <location>
        <begin position="1"/>
        <end position="21"/>
    </location>
</feature>
<dbReference type="PROSITE" id="PS00036">
    <property type="entry name" value="BZIP_BASIC"/>
    <property type="match status" value="1"/>
</dbReference>
<accession>A0ABR1Y3N2</accession>
<feature type="region of interest" description="Disordered" evidence="1">
    <location>
        <begin position="1"/>
        <end position="67"/>
    </location>
</feature>
<name>A0ABR1Y3N2_9PEZI</name>
<comment type="caution">
    <text evidence="3">The sequence shown here is derived from an EMBL/GenBank/DDBJ whole genome shotgun (WGS) entry which is preliminary data.</text>
</comment>
<evidence type="ECO:0000259" key="2">
    <source>
        <dbReference type="PROSITE" id="PS00036"/>
    </source>
</evidence>
<feature type="compositionally biased region" description="Basic and acidic residues" evidence="1">
    <location>
        <begin position="31"/>
        <end position="44"/>
    </location>
</feature>
<dbReference type="EMBL" id="JBBWUH010000002">
    <property type="protein sequence ID" value="KAK8175775.1"/>
    <property type="molecule type" value="Genomic_DNA"/>
</dbReference>
<protein>
    <recommendedName>
        <fullName evidence="2">BZIP domain-containing protein</fullName>
    </recommendedName>
</protein>
<evidence type="ECO:0000313" key="3">
    <source>
        <dbReference type="EMBL" id="KAK8175775.1"/>
    </source>
</evidence>
<proteinExistence type="predicted"/>
<keyword evidence="4" id="KW-1185">Reference proteome</keyword>